<dbReference type="EMBL" id="CP022957">
    <property type="protein sequence ID" value="ASV30490.1"/>
    <property type="molecule type" value="Genomic_DNA"/>
</dbReference>
<protein>
    <submittedName>
        <fullName evidence="1">Uncharacterized protein</fullName>
    </submittedName>
</protein>
<evidence type="ECO:0000313" key="2">
    <source>
        <dbReference type="Proteomes" id="UP000215244"/>
    </source>
</evidence>
<organism evidence="1 2">
    <name type="scientific">Maribacter cobaltidurans</name>
    <dbReference type="NCBI Taxonomy" id="1178778"/>
    <lineage>
        <taxon>Bacteria</taxon>
        <taxon>Pseudomonadati</taxon>
        <taxon>Bacteroidota</taxon>
        <taxon>Flavobacteriia</taxon>
        <taxon>Flavobacteriales</taxon>
        <taxon>Flavobacteriaceae</taxon>
        <taxon>Maribacter</taxon>
    </lineage>
</organism>
<name>A0A223V5V3_9FLAO</name>
<accession>A0A223V5V3</accession>
<dbReference type="AlphaFoldDB" id="A0A223V5V3"/>
<proteinExistence type="predicted"/>
<dbReference type="Proteomes" id="UP000215244">
    <property type="component" value="Chromosome"/>
</dbReference>
<reference evidence="1 2" key="1">
    <citation type="submission" date="2017-08" db="EMBL/GenBank/DDBJ databases">
        <title>The complete genome sequence of Maribacter sp. B1, isolated from deep-sea sediment.</title>
        <authorList>
            <person name="Wu Y.-H."/>
            <person name="Cheng H."/>
            <person name="Xu X.-W."/>
        </authorList>
    </citation>
    <scope>NUCLEOTIDE SEQUENCE [LARGE SCALE GENOMIC DNA]</scope>
    <source>
        <strain evidence="1 2">B1</strain>
    </source>
</reference>
<evidence type="ECO:0000313" key="1">
    <source>
        <dbReference type="EMBL" id="ASV30490.1"/>
    </source>
</evidence>
<dbReference type="RefSeq" id="WP_094997108.1">
    <property type="nucleotide sequence ID" value="NZ_BMJL01000002.1"/>
</dbReference>
<keyword evidence="2" id="KW-1185">Reference proteome</keyword>
<dbReference type="OrthoDB" id="1139350at2"/>
<sequence>MAKEKLKVIKEAELTNNCPECFNQDLKLTFYQKHTYGAFFHKTTNEITNQIVCRKCNSMIYPVKWTDDIERMFDYYQKTVVPEKKSTKPTFLFFIILLLMIAVVGIGVYFFLGGTIKV</sequence>
<gene>
    <name evidence="1" type="ORF">CJ263_09865</name>
</gene>
<dbReference type="KEGG" id="marb:CJ263_09865"/>